<keyword evidence="2" id="KW-1185">Reference proteome</keyword>
<dbReference type="HOGENOM" id="CLU_177985_0_0_1"/>
<evidence type="ECO:0008006" key="3">
    <source>
        <dbReference type="Google" id="ProtNLM"/>
    </source>
</evidence>
<dbReference type="AlphaFoldDB" id="G0MVY6"/>
<protein>
    <recommendedName>
        <fullName evidence="3">BTB domain-containing protein</fullName>
    </recommendedName>
</protein>
<dbReference type="InParanoid" id="G0MVY6"/>
<proteinExistence type="predicted"/>
<dbReference type="EMBL" id="GL379815">
    <property type="protein sequence ID" value="EGT45340.1"/>
    <property type="molecule type" value="Genomic_DNA"/>
</dbReference>
<reference evidence="2" key="1">
    <citation type="submission" date="2011-07" db="EMBL/GenBank/DDBJ databases">
        <authorList>
            <consortium name="Caenorhabditis brenneri Sequencing and Analysis Consortium"/>
            <person name="Wilson R.K."/>
        </authorList>
    </citation>
    <scope>NUCLEOTIDE SEQUENCE [LARGE SCALE GENOMIC DNA]</scope>
    <source>
        <strain evidence="2">PB2801</strain>
    </source>
</reference>
<gene>
    <name evidence="1" type="ORF">CAEBREN_21075</name>
</gene>
<dbReference type="Proteomes" id="UP000008068">
    <property type="component" value="Unassembled WGS sequence"/>
</dbReference>
<name>G0MVY6_CAEBE</name>
<evidence type="ECO:0000313" key="1">
    <source>
        <dbReference type="EMBL" id="EGT45340.1"/>
    </source>
</evidence>
<accession>G0MVY6</accession>
<dbReference type="OrthoDB" id="684045at2759"/>
<sequence>MGLVVIDGYGYDSVGIEKLEKSFDKSDETDAILVVNERKLHVNKALERFIISSQDFNRRQKLVMADEYNLENLLEYAIGLYNSRSAFQDFNGPHKTDISNELKLKIFDKFFNNFAHNL</sequence>
<organism evidence="2">
    <name type="scientific">Caenorhabditis brenneri</name>
    <name type="common">Nematode worm</name>
    <dbReference type="NCBI Taxonomy" id="135651"/>
    <lineage>
        <taxon>Eukaryota</taxon>
        <taxon>Metazoa</taxon>
        <taxon>Ecdysozoa</taxon>
        <taxon>Nematoda</taxon>
        <taxon>Chromadorea</taxon>
        <taxon>Rhabditida</taxon>
        <taxon>Rhabditina</taxon>
        <taxon>Rhabditomorpha</taxon>
        <taxon>Rhabditoidea</taxon>
        <taxon>Rhabditidae</taxon>
        <taxon>Peloderinae</taxon>
        <taxon>Caenorhabditis</taxon>
    </lineage>
</organism>
<evidence type="ECO:0000313" key="2">
    <source>
        <dbReference type="Proteomes" id="UP000008068"/>
    </source>
</evidence>